<gene>
    <name evidence="2" type="ORF">HQN85_07565</name>
</gene>
<keyword evidence="1" id="KW-0812">Transmembrane</keyword>
<keyword evidence="1" id="KW-1133">Transmembrane helix</keyword>
<name>A0ABX2DBX5_9SPHI</name>
<evidence type="ECO:0000313" key="3">
    <source>
        <dbReference type="Proteomes" id="UP000762110"/>
    </source>
</evidence>
<evidence type="ECO:0000256" key="1">
    <source>
        <dbReference type="SAM" id="Phobius"/>
    </source>
</evidence>
<dbReference type="Proteomes" id="UP000762110">
    <property type="component" value="Unassembled WGS sequence"/>
</dbReference>
<accession>A0ABX2DBX5</accession>
<keyword evidence="1" id="KW-0472">Membrane</keyword>
<reference evidence="2 3" key="1">
    <citation type="submission" date="2020-05" db="EMBL/GenBank/DDBJ databases">
        <title>Description of Pedobacter foliorum sp. nov.</title>
        <authorList>
            <person name="Qi S."/>
            <person name="Carlier A."/>
            <person name="Cnockaert M."/>
            <person name="Vandamme P."/>
        </authorList>
    </citation>
    <scope>NUCLEOTIDE SEQUENCE [LARGE SCALE GENOMIC DNA]</scope>
    <source>
        <strain evidence="2 3">LMG 31300</strain>
    </source>
</reference>
<comment type="caution">
    <text evidence="2">The sequence shown here is derived from an EMBL/GenBank/DDBJ whole genome shotgun (WGS) entry which is preliminary data.</text>
</comment>
<dbReference type="EMBL" id="JABMKV010000002">
    <property type="protein sequence ID" value="NQX31577.1"/>
    <property type="molecule type" value="Genomic_DNA"/>
</dbReference>
<sequence>MVYKQEVLLAYRKKAKEGVLSDELTNPTRAKLKEECLRIYRSGPLADRDREILKVFLGIRREVEDYSQSIIDYDDGRFRPLDNFLKGETDDPHVRTVDLLAWLIDFPERPSSAWRPKTEANPPSSILLNFIKKQFEKLRSGKKVQVAFAVFAIITLTSGIIFIYPITFGKQCMYWTGNNYEATGCDIIIGDTPIIALNKDKLAHLQRITKPDTLTLKDVGKAWYIKITLDSAEFYTDSGVYPLDARKRLRPVSNFIIEKYVLSKKLAKTKQN</sequence>
<feature type="transmembrane region" description="Helical" evidence="1">
    <location>
        <begin position="146"/>
        <end position="166"/>
    </location>
</feature>
<keyword evidence="3" id="KW-1185">Reference proteome</keyword>
<dbReference type="RefSeq" id="WP_173270874.1">
    <property type="nucleotide sequence ID" value="NZ_JABMKV010000002.1"/>
</dbReference>
<evidence type="ECO:0000313" key="2">
    <source>
        <dbReference type="EMBL" id="NQX31577.1"/>
    </source>
</evidence>
<proteinExistence type="predicted"/>
<protein>
    <submittedName>
        <fullName evidence="2">Uncharacterized protein</fullName>
    </submittedName>
</protein>
<organism evidence="2 3">
    <name type="scientific">Pedobacter boryungensis</name>
    <dbReference type="NCBI Taxonomy" id="869962"/>
    <lineage>
        <taxon>Bacteria</taxon>
        <taxon>Pseudomonadati</taxon>
        <taxon>Bacteroidota</taxon>
        <taxon>Sphingobacteriia</taxon>
        <taxon>Sphingobacteriales</taxon>
        <taxon>Sphingobacteriaceae</taxon>
        <taxon>Pedobacter</taxon>
    </lineage>
</organism>